<name>A0AAE0ZKU0_9GAST</name>
<dbReference type="EMBL" id="JAWDGP010003772">
    <property type="protein sequence ID" value="KAK3771093.1"/>
    <property type="molecule type" value="Genomic_DNA"/>
</dbReference>
<gene>
    <name evidence="2" type="ORF">RRG08_007285</name>
</gene>
<sequence>MRTDSCVAHGRAAPWDSHGCNTAGRGRDTGQPPVASHPAAPEPRFALYTRLLHLGTPPALDVPTTRTFMLGPRLNWTRTTGHVVMDQLGHGTPFEPPGSSFSCAGPRGIKRLRCGRRRMRCEILRLVLARTGPAVQRSEHNGMLRCAAEFHRAPISFSASSGGNFLRVLAV</sequence>
<reference evidence="2" key="1">
    <citation type="journal article" date="2023" name="G3 (Bethesda)">
        <title>A reference genome for the long-term kleptoplast-retaining sea slug Elysia crispata morphotype clarki.</title>
        <authorList>
            <person name="Eastman K.E."/>
            <person name="Pendleton A.L."/>
            <person name="Shaikh M.A."/>
            <person name="Suttiyut T."/>
            <person name="Ogas R."/>
            <person name="Tomko P."/>
            <person name="Gavelis G."/>
            <person name="Widhalm J.R."/>
            <person name="Wisecaver J.H."/>
        </authorList>
    </citation>
    <scope>NUCLEOTIDE SEQUENCE</scope>
    <source>
        <strain evidence="2">ECLA1</strain>
    </source>
</reference>
<accession>A0AAE0ZKU0</accession>
<protein>
    <submittedName>
        <fullName evidence="2">Uncharacterized protein</fullName>
    </submittedName>
</protein>
<evidence type="ECO:0000313" key="2">
    <source>
        <dbReference type="EMBL" id="KAK3771093.1"/>
    </source>
</evidence>
<evidence type="ECO:0000256" key="1">
    <source>
        <dbReference type="SAM" id="MobiDB-lite"/>
    </source>
</evidence>
<evidence type="ECO:0000313" key="3">
    <source>
        <dbReference type="Proteomes" id="UP001283361"/>
    </source>
</evidence>
<keyword evidence="3" id="KW-1185">Reference proteome</keyword>
<organism evidence="2 3">
    <name type="scientific">Elysia crispata</name>
    <name type="common">lettuce slug</name>
    <dbReference type="NCBI Taxonomy" id="231223"/>
    <lineage>
        <taxon>Eukaryota</taxon>
        <taxon>Metazoa</taxon>
        <taxon>Spiralia</taxon>
        <taxon>Lophotrochozoa</taxon>
        <taxon>Mollusca</taxon>
        <taxon>Gastropoda</taxon>
        <taxon>Heterobranchia</taxon>
        <taxon>Euthyneura</taxon>
        <taxon>Panpulmonata</taxon>
        <taxon>Sacoglossa</taxon>
        <taxon>Placobranchoidea</taxon>
        <taxon>Plakobranchidae</taxon>
        <taxon>Elysia</taxon>
    </lineage>
</organism>
<dbReference type="Proteomes" id="UP001283361">
    <property type="component" value="Unassembled WGS sequence"/>
</dbReference>
<dbReference type="AlphaFoldDB" id="A0AAE0ZKU0"/>
<proteinExistence type="predicted"/>
<comment type="caution">
    <text evidence="2">The sequence shown here is derived from an EMBL/GenBank/DDBJ whole genome shotgun (WGS) entry which is preliminary data.</text>
</comment>
<feature type="region of interest" description="Disordered" evidence="1">
    <location>
        <begin position="17"/>
        <end position="40"/>
    </location>
</feature>